<keyword evidence="1" id="KW-0597">Phosphoprotein</keyword>
<name>A0A1Y2PHM0_9FLAO</name>
<dbReference type="SUPFAM" id="SSF52172">
    <property type="entry name" value="CheY-like"/>
    <property type="match status" value="1"/>
</dbReference>
<evidence type="ECO:0000259" key="2">
    <source>
        <dbReference type="PROSITE" id="PS50110"/>
    </source>
</evidence>
<evidence type="ECO:0000256" key="1">
    <source>
        <dbReference type="PROSITE-ProRule" id="PRU00169"/>
    </source>
</evidence>
<keyword evidence="5" id="KW-1185">Reference proteome</keyword>
<evidence type="ECO:0008006" key="6">
    <source>
        <dbReference type="Google" id="ProtNLM"/>
    </source>
</evidence>
<feature type="modified residue" description="4-aspartylphosphate" evidence="1">
    <location>
        <position position="55"/>
    </location>
</feature>
<sequence length="252" mass="29267">MKVVIIEDEYTALENLKYLLQEIDKSIEVIATFDTVSKSIAYFNGKVKAELAFFDIHLADGISFEIFEKAKINIPIIFTTAYDEYALKAFKVNSIDYILKPIDEEELEQAVNKYKSTQQVSVANALHFQEMVNMLTKQKKQYKSTYLVQQRDTLFPLNISDIAYFTINSGIISAITFEHKSYIIDEKLEDIENELNPDIFFRANRQFIVQRKAIQNLQLYFNGKLILNILPQPQEQIIVSKAKAPQLKKWMN</sequence>
<gene>
    <name evidence="4" type="ORF">WH52_01180</name>
</gene>
<dbReference type="InParanoid" id="A0A1Y2PHM0"/>
<dbReference type="SMART" id="SM00448">
    <property type="entry name" value="REC"/>
    <property type="match status" value="1"/>
</dbReference>
<dbReference type="InterPro" id="IPR007492">
    <property type="entry name" value="LytTR_DNA-bd_dom"/>
</dbReference>
<dbReference type="OrthoDB" id="2168082at2"/>
<organism evidence="4 5">
    <name type="scientific">Tenacibaculum holothuriorum</name>
    <dbReference type="NCBI Taxonomy" id="1635173"/>
    <lineage>
        <taxon>Bacteria</taxon>
        <taxon>Pseudomonadati</taxon>
        <taxon>Bacteroidota</taxon>
        <taxon>Flavobacteriia</taxon>
        <taxon>Flavobacteriales</taxon>
        <taxon>Flavobacteriaceae</taxon>
        <taxon>Tenacibaculum</taxon>
    </lineage>
</organism>
<evidence type="ECO:0000313" key="5">
    <source>
        <dbReference type="Proteomes" id="UP000194221"/>
    </source>
</evidence>
<dbReference type="InterPro" id="IPR011006">
    <property type="entry name" value="CheY-like_superfamily"/>
</dbReference>
<evidence type="ECO:0000259" key="3">
    <source>
        <dbReference type="PROSITE" id="PS50930"/>
    </source>
</evidence>
<reference evidence="4 5" key="1">
    <citation type="submission" date="2015-03" db="EMBL/GenBank/DDBJ databases">
        <title>Genome sequence of Tenacibaculum sp. S2-2, isolated from intestinal microbiota of sea cucumber, Apostichopus japonicas.</title>
        <authorList>
            <person name="Shao Z."/>
            <person name="Wang L."/>
            <person name="Li X."/>
        </authorList>
    </citation>
    <scope>NUCLEOTIDE SEQUENCE [LARGE SCALE GENOMIC DNA]</scope>
    <source>
        <strain evidence="4 5">S2-2</strain>
    </source>
</reference>
<accession>A0A1Y2PHM0</accession>
<dbReference type="PROSITE" id="PS50930">
    <property type="entry name" value="HTH_LYTTR"/>
    <property type="match status" value="1"/>
</dbReference>
<dbReference type="GO" id="GO:0003677">
    <property type="term" value="F:DNA binding"/>
    <property type="evidence" value="ECO:0007669"/>
    <property type="project" value="InterPro"/>
</dbReference>
<evidence type="ECO:0000313" key="4">
    <source>
        <dbReference type="EMBL" id="OSY89287.1"/>
    </source>
</evidence>
<dbReference type="RefSeq" id="WP_086029088.1">
    <property type="nucleotide sequence ID" value="NZ_LAPZ01000001.1"/>
</dbReference>
<dbReference type="STRING" id="1635173.WH52_01180"/>
<dbReference type="AlphaFoldDB" id="A0A1Y2PHM0"/>
<dbReference type="Pfam" id="PF04397">
    <property type="entry name" value="LytTR"/>
    <property type="match status" value="1"/>
</dbReference>
<dbReference type="PROSITE" id="PS50110">
    <property type="entry name" value="RESPONSE_REGULATORY"/>
    <property type="match status" value="1"/>
</dbReference>
<dbReference type="FunFam" id="3.40.50.2300:FF:000361">
    <property type="entry name" value="Two-component system response regulator"/>
    <property type="match status" value="1"/>
</dbReference>
<dbReference type="PANTHER" id="PTHR37299">
    <property type="entry name" value="TRANSCRIPTIONAL REGULATOR-RELATED"/>
    <property type="match status" value="1"/>
</dbReference>
<dbReference type="EMBL" id="LAPZ01000001">
    <property type="protein sequence ID" value="OSY89287.1"/>
    <property type="molecule type" value="Genomic_DNA"/>
</dbReference>
<proteinExistence type="predicted"/>
<dbReference type="PANTHER" id="PTHR37299:SF1">
    <property type="entry name" value="STAGE 0 SPORULATION PROTEIN A HOMOLOG"/>
    <property type="match status" value="1"/>
</dbReference>
<feature type="domain" description="Response regulatory" evidence="2">
    <location>
        <begin position="2"/>
        <end position="115"/>
    </location>
</feature>
<dbReference type="SMART" id="SM00850">
    <property type="entry name" value="LytTR"/>
    <property type="match status" value="1"/>
</dbReference>
<dbReference type="Pfam" id="PF00072">
    <property type="entry name" value="Response_reg"/>
    <property type="match status" value="1"/>
</dbReference>
<protein>
    <recommendedName>
        <fullName evidence="6">LytTR family transcriptional regulator</fullName>
    </recommendedName>
</protein>
<dbReference type="GO" id="GO:0000156">
    <property type="term" value="F:phosphorelay response regulator activity"/>
    <property type="evidence" value="ECO:0007669"/>
    <property type="project" value="InterPro"/>
</dbReference>
<dbReference type="InterPro" id="IPR046947">
    <property type="entry name" value="LytR-like"/>
</dbReference>
<feature type="domain" description="HTH LytTR-type" evidence="3">
    <location>
        <begin position="155"/>
        <end position="252"/>
    </location>
</feature>
<dbReference type="InterPro" id="IPR001789">
    <property type="entry name" value="Sig_transdc_resp-reg_receiver"/>
</dbReference>
<dbReference type="Gene3D" id="2.40.50.1020">
    <property type="entry name" value="LytTr DNA-binding domain"/>
    <property type="match status" value="1"/>
</dbReference>
<dbReference type="Gene3D" id="3.40.50.2300">
    <property type="match status" value="1"/>
</dbReference>
<comment type="caution">
    <text evidence="4">The sequence shown here is derived from an EMBL/GenBank/DDBJ whole genome shotgun (WGS) entry which is preliminary data.</text>
</comment>
<dbReference type="Proteomes" id="UP000194221">
    <property type="component" value="Unassembled WGS sequence"/>
</dbReference>